<dbReference type="InterPro" id="IPR013525">
    <property type="entry name" value="ABC2_TM"/>
</dbReference>
<evidence type="ECO:0000256" key="1">
    <source>
        <dbReference type="ARBA" id="ARBA00004651"/>
    </source>
</evidence>
<dbReference type="Pfam" id="PF12698">
    <property type="entry name" value="ABC2_membrane_3"/>
    <property type="match status" value="1"/>
</dbReference>
<dbReference type="PROSITE" id="PS51012">
    <property type="entry name" value="ABC_TM2"/>
    <property type="match status" value="1"/>
</dbReference>
<dbReference type="InterPro" id="IPR051449">
    <property type="entry name" value="ABC-2_transporter_component"/>
</dbReference>
<organism evidence="10 11">
    <name type="scientific">Xylanibacter oryzae DSM 17970</name>
    <dbReference type="NCBI Taxonomy" id="915438"/>
    <lineage>
        <taxon>Bacteria</taxon>
        <taxon>Pseudomonadati</taxon>
        <taxon>Bacteroidota</taxon>
        <taxon>Bacteroidia</taxon>
        <taxon>Bacteroidales</taxon>
        <taxon>Prevotellaceae</taxon>
        <taxon>Xylanibacter</taxon>
    </lineage>
</organism>
<dbReference type="PANTHER" id="PTHR30294">
    <property type="entry name" value="MEMBRANE COMPONENT OF ABC TRANSPORTER YHHJ-RELATED"/>
    <property type="match status" value="1"/>
</dbReference>
<dbReference type="RefSeq" id="WP_036876122.1">
    <property type="nucleotide sequence ID" value="NZ_KK073873.1"/>
</dbReference>
<evidence type="ECO:0000256" key="2">
    <source>
        <dbReference type="ARBA" id="ARBA00007783"/>
    </source>
</evidence>
<evidence type="ECO:0000313" key="10">
    <source>
        <dbReference type="EMBL" id="EXG77834.1"/>
    </source>
</evidence>
<evidence type="ECO:0000256" key="5">
    <source>
        <dbReference type="ARBA" id="ARBA00022692"/>
    </source>
</evidence>
<dbReference type="Gene3D" id="3.40.1710.10">
    <property type="entry name" value="abc type-2 transporter like domain"/>
    <property type="match status" value="1"/>
</dbReference>
<name>A0ABN0RUA4_9BACT</name>
<keyword evidence="5 8" id="KW-0812">Transmembrane</keyword>
<evidence type="ECO:0000313" key="11">
    <source>
        <dbReference type="Proteomes" id="UP000243438"/>
    </source>
</evidence>
<keyword evidence="3" id="KW-0813">Transport</keyword>
<evidence type="ECO:0000259" key="9">
    <source>
        <dbReference type="PROSITE" id="PS51012"/>
    </source>
</evidence>
<gene>
    <name evidence="10" type="ORF">XylorDRAFT_0181</name>
</gene>
<proteinExistence type="inferred from homology"/>
<dbReference type="InterPro" id="IPR047817">
    <property type="entry name" value="ABC2_TM_bact-type"/>
</dbReference>
<protein>
    <submittedName>
        <fullName evidence="10">ABC-type multidrug transport system, permease component</fullName>
    </submittedName>
</protein>
<evidence type="ECO:0000256" key="6">
    <source>
        <dbReference type="ARBA" id="ARBA00022989"/>
    </source>
</evidence>
<feature type="transmembrane region" description="Helical" evidence="8">
    <location>
        <begin position="253"/>
        <end position="273"/>
    </location>
</feature>
<evidence type="ECO:0000256" key="4">
    <source>
        <dbReference type="ARBA" id="ARBA00022475"/>
    </source>
</evidence>
<dbReference type="EMBL" id="JFBS01000001">
    <property type="protein sequence ID" value="EXG77834.1"/>
    <property type="molecule type" value="Genomic_DNA"/>
</dbReference>
<feature type="transmembrane region" description="Helical" evidence="8">
    <location>
        <begin position="173"/>
        <end position="196"/>
    </location>
</feature>
<comment type="similarity">
    <text evidence="2">Belongs to the ABC-2 integral membrane protein family.</text>
</comment>
<feature type="transmembrane region" description="Helical" evidence="8">
    <location>
        <begin position="337"/>
        <end position="360"/>
    </location>
</feature>
<evidence type="ECO:0000256" key="8">
    <source>
        <dbReference type="SAM" id="Phobius"/>
    </source>
</evidence>
<reference evidence="10" key="1">
    <citation type="submission" date="2013-07" db="EMBL/GenBank/DDBJ databases">
        <authorList>
            <consortium name="DOE Joint Genome Institute"/>
            <person name="Anderson I."/>
            <person name="Huntemann M."/>
            <person name="Han J."/>
            <person name="Chen A."/>
            <person name="Kyrpides N."/>
            <person name="Mavromatis K."/>
            <person name="Markowitz V."/>
            <person name="Palaniappan K."/>
            <person name="Ivanova N."/>
            <person name="Schaumberg A."/>
            <person name="Pati A."/>
            <person name="Liolios K."/>
            <person name="Nordberg H.P."/>
            <person name="Cantor M.N."/>
            <person name="Hua S.X."/>
            <person name="Woyke T."/>
        </authorList>
    </citation>
    <scope>NUCLEOTIDE SEQUENCE [LARGE SCALE GENOMIC DNA]</scope>
    <source>
        <strain evidence="10">DSM 17970</strain>
    </source>
</reference>
<keyword evidence="6 8" id="KW-1133">Transmembrane helix</keyword>
<keyword evidence="4" id="KW-1003">Cell membrane</keyword>
<dbReference type="Proteomes" id="UP000243438">
    <property type="component" value="Unassembled WGS sequence"/>
</dbReference>
<accession>A0ABN0RUA4</accession>
<feature type="transmembrane region" description="Helical" evidence="8">
    <location>
        <begin position="285"/>
        <end position="304"/>
    </location>
</feature>
<evidence type="ECO:0000256" key="3">
    <source>
        <dbReference type="ARBA" id="ARBA00022448"/>
    </source>
</evidence>
<keyword evidence="7 8" id="KW-0472">Membrane</keyword>
<dbReference type="PANTHER" id="PTHR30294:SF29">
    <property type="entry name" value="MULTIDRUG ABC TRANSPORTER PERMEASE YBHS-RELATED"/>
    <property type="match status" value="1"/>
</dbReference>
<sequence length="366" mass="40870">MTIKYLIQKEFIQIRRNAFLPKMIIMFPLMIMCILPWVTNLEVRNINVRVVDNDHSVISGRLVHRVEASNYFVFKGISYSYSDALSEVEKGNTDIILEIPYHYERNLVNGKNPQILIAANAVNGTKGGMGASYMANIVNDNISETNISTSAKVQAVKLYTLNLYNPHQNYKVYMIPALMAILIVMLCGFMPALNIVGEKEKGTIEQINVTPVSKGSFILAKLIPYWVIGMLVMTICFILSWAIYGISPAGNVALLYCLAMLLALTFSGIGLIVSNYSDTMQQAMFVMWFIMVCVLLLSGLFTPVRSMPDWARAITIVDPLKYFIDGMRTVFVRGAGISGIATQLYALTGFAAFINIWAVVSYKKNN</sequence>
<feature type="domain" description="ABC transmembrane type-2" evidence="9">
    <location>
        <begin position="131"/>
        <end position="365"/>
    </location>
</feature>
<comment type="subcellular location">
    <subcellularLocation>
        <location evidence="1">Cell membrane</location>
        <topology evidence="1">Multi-pass membrane protein</topology>
    </subcellularLocation>
</comment>
<feature type="transmembrane region" description="Helical" evidence="8">
    <location>
        <begin position="20"/>
        <end position="39"/>
    </location>
</feature>
<evidence type="ECO:0000256" key="7">
    <source>
        <dbReference type="ARBA" id="ARBA00023136"/>
    </source>
</evidence>
<feature type="transmembrane region" description="Helical" evidence="8">
    <location>
        <begin position="223"/>
        <end position="247"/>
    </location>
</feature>
<keyword evidence="11" id="KW-1185">Reference proteome</keyword>
<comment type="caution">
    <text evidence="10">The sequence shown here is derived from an EMBL/GenBank/DDBJ whole genome shotgun (WGS) entry which is preliminary data.</text>
</comment>